<name>A0AA36D1V9_9BILA</name>
<proteinExistence type="predicted"/>
<dbReference type="EMBL" id="CATQJA010002655">
    <property type="protein sequence ID" value="CAJ0579171.1"/>
    <property type="molecule type" value="Genomic_DNA"/>
</dbReference>
<comment type="caution">
    <text evidence="1">The sequence shown here is derived from an EMBL/GenBank/DDBJ whole genome shotgun (WGS) entry which is preliminary data.</text>
</comment>
<feature type="non-terminal residue" evidence="1">
    <location>
        <position position="237"/>
    </location>
</feature>
<sequence>MKNLTDDYINPEFNRTDEFLTEFKTACKFGENCLLRGMIDISFFRYQYFEAFDMGLRRQLVDVTFIGGICANAIFDDDVEAIEKYTQRIVENGSLISSRTKSAWPAAHNQILKDRIMEVLKPERIRKNGALDSVAWGAEAEFPALGLRSQLWDAENVTQIADTLKKKIGEELVTEEDFHCLAIVRKWGPIFCESCTKIEDGTASYGVDPMHGITTLSYKKEGTHLRGSQEIKFYFFA</sequence>
<protein>
    <submittedName>
        <fullName evidence="1">Uncharacterized protein</fullName>
    </submittedName>
</protein>
<dbReference type="AlphaFoldDB" id="A0AA36D1V9"/>
<dbReference type="Proteomes" id="UP001177023">
    <property type="component" value="Unassembled WGS sequence"/>
</dbReference>
<gene>
    <name evidence="1" type="ORF">MSPICULIGERA_LOCUS17401</name>
</gene>
<reference evidence="1" key="1">
    <citation type="submission" date="2023-06" db="EMBL/GenBank/DDBJ databases">
        <authorList>
            <person name="Delattre M."/>
        </authorList>
    </citation>
    <scope>NUCLEOTIDE SEQUENCE</scope>
    <source>
        <strain evidence="1">AF72</strain>
    </source>
</reference>
<evidence type="ECO:0000313" key="1">
    <source>
        <dbReference type="EMBL" id="CAJ0579171.1"/>
    </source>
</evidence>
<keyword evidence="2" id="KW-1185">Reference proteome</keyword>
<organism evidence="1 2">
    <name type="scientific">Mesorhabditis spiculigera</name>
    <dbReference type="NCBI Taxonomy" id="96644"/>
    <lineage>
        <taxon>Eukaryota</taxon>
        <taxon>Metazoa</taxon>
        <taxon>Ecdysozoa</taxon>
        <taxon>Nematoda</taxon>
        <taxon>Chromadorea</taxon>
        <taxon>Rhabditida</taxon>
        <taxon>Rhabditina</taxon>
        <taxon>Rhabditomorpha</taxon>
        <taxon>Rhabditoidea</taxon>
        <taxon>Rhabditidae</taxon>
        <taxon>Mesorhabditinae</taxon>
        <taxon>Mesorhabditis</taxon>
    </lineage>
</organism>
<accession>A0AA36D1V9</accession>
<evidence type="ECO:0000313" key="2">
    <source>
        <dbReference type="Proteomes" id="UP001177023"/>
    </source>
</evidence>